<dbReference type="EMBL" id="GG738903">
    <property type="protein sequence ID" value="EFC38985.1"/>
    <property type="molecule type" value="Genomic_DNA"/>
</dbReference>
<dbReference type="EMBL" id="GG739166">
    <property type="protein sequence ID" value="EFC35533.1"/>
    <property type="molecule type" value="Genomic_DNA"/>
</dbReference>
<dbReference type="RefSeq" id="XP_002668277.1">
    <property type="nucleotide sequence ID" value="XM_002668231.1"/>
</dbReference>
<evidence type="ECO:0000256" key="1">
    <source>
        <dbReference type="SAM" id="Coils"/>
    </source>
</evidence>
<evidence type="ECO:0000313" key="4">
    <source>
        <dbReference type="Proteomes" id="UP000006671"/>
    </source>
</evidence>
<evidence type="ECO:0000313" key="2">
    <source>
        <dbReference type="EMBL" id="EFC35533.1"/>
    </source>
</evidence>
<organism evidence="4">
    <name type="scientific">Naegleria gruberi</name>
    <name type="common">Amoeba</name>
    <dbReference type="NCBI Taxonomy" id="5762"/>
    <lineage>
        <taxon>Eukaryota</taxon>
        <taxon>Discoba</taxon>
        <taxon>Heterolobosea</taxon>
        <taxon>Tetramitia</taxon>
        <taxon>Eutetramitia</taxon>
        <taxon>Vahlkampfiidae</taxon>
        <taxon>Naegleria</taxon>
    </lineage>
</organism>
<accession>D2VVZ0</accession>
<dbReference type="AlphaFoldDB" id="D2VVZ0"/>
<feature type="coiled-coil region" evidence="1">
    <location>
        <begin position="109"/>
        <end position="143"/>
    </location>
</feature>
<dbReference type="Proteomes" id="UP000006671">
    <property type="component" value="Unassembled WGS sequence"/>
</dbReference>
<dbReference type="GeneID" id="8859655"/>
<reference evidence="3 4" key="1">
    <citation type="journal article" date="2010" name="Cell">
        <title>The genome of Naegleria gruberi illuminates early eukaryotic versatility.</title>
        <authorList>
            <person name="Fritz-Laylin L.K."/>
            <person name="Prochnik S.E."/>
            <person name="Ginger M.L."/>
            <person name="Dacks J.B."/>
            <person name="Carpenter M.L."/>
            <person name="Field M.C."/>
            <person name="Kuo A."/>
            <person name="Paredez A."/>
            <person name="Chapman J."/>
            <person name="Pham J."/>
            <person name="Shu S."/>
            <person name="Neupane R."/>
            <person name="Cipriano M."/>
            <person name="Mancuso J."/>
            <person name="Tu H."/>
            <person name="Salamov A."/>
            <person name="Lindquist E."/>
            <person name="Shapiro H."/>
            <person name="Lucas S."/>
            <person name="Grigoriev I.V."/>
            <person name="Cande W.Z."/>
            <person name="Fulton C."/>
            <person name="Rokhsar D.S."/>
            <person name="Dawson S.C."/>
        </authorList>
    </citation>
    <scope>NUCLEOTIDE SEQUENCE [LARGE SCALE GENOMIC DNA]</scope>
    <source>
        <strain evidence="3 4">NEG-M</strain>
    </source>
</reference>
<proteinExistence type="predicted"/>
<gene>
    <name evidence="2" type="ORF">NAEGRDRAFT_76816</name>
    <name evidence="3" type="ORF">NAEGRDRAFT_81432</name>
</gene>
<keyword evidence="4" id="KW-1185">Reference proteome</keyword>
<sequence length="166" mass="18797">MSSPTHYACLESNNSKFRFAYHESFSSQQSGKVFLIDFENSVKYMNGNCPLEVINTKVFTQLVSGLVSVKISDETQGVIELTIGTKCLKLEKTEITSQDFLQEQVYLLEKKFERMLKENDNKIKSLNDEVNSLRAMNEELVLAVRTKNEEPVQPVAEEVPPVVAAE</sequence>
<evidence type="ECO:0000313" key="3">
    <source>
        <dbReference type="EMBL" id="EFC38985.1"/>
    </source>
</evidence>
<keyword evidence="1" id="KW-0175">Coiled coil</keyword>
<protein>
    <submittedName>
        <fullName evidence="2">Predicted protein</fullName>
    </submittedName>
</protein>
<name>D2VVZ0_NAEGR</name>
<dbReference type="KEGG" id="ngr:NAEGRDRAFT_76816"/>
<dbReference type="VEuPathDB" id="AmoebaDB:NAEGRDRAFT_76816"/>